<dbReference type="InterPro" id="IPR001148">
    <property type="entry name" value="CA_dom"/>
</dbReference>
<dbReference type="Gene3D" id="3.10.200.10">
    <property type="entry name" value="Alpha carbonic anhydrase"/>
    <property type="match status" value="1"/>
</dbReference>
<dbReference type="InterPro" id="IPR036398">
    <property type="entry name" value="CA_dom_sf"/>
</dbReference>
<feature type="domain" description="Alpha-carbonic anhydrase" evidence="2">
    <location>
        <begin position="1"/>
        <end position="168"/>
    </location>
</feature>
<comment type="similarity">
    <text evidence="1">Belongs to the alpha-carbonic anhydrase family.</text>
</comment>
<accession>A0A1I8AV44</accession>
<dbReference type="GO" id="GO:0005737">
    <property type="term" value="C:cytoplasm"/>
    <property type="evidence" value="ECO:0007669"/>
    <property type="project" value="TreeGrafter"/>
</dbReference>
<dbReference type="GO" id="GO:0004089">
    <property type="term" value="F:carbonate dehydratase activity"/>
    <property type="evidence" value="ECO:0007669"/>
    <property type="project" value="InterPro"/>
</dbReference>
<reference evidence="4" key="1">
    <citation type="submission" date="2016-11" db="UniProtKB">
        <authorList>
            <consortium name="WormBaseParasite"/>
        </authorList>
    </citation>
    <scope>IDENTIFICATION</scope>
</reference>
<name>A0A1I8AV44_9BILA</name>
<dbReference type="PROSITE" id="PS51144">
    <property type="entry name" value="ALPHA_CA_2"/>
    <property type="match status" value="1"/>
</dbReference>
<sequence>MERTTRQSPIDICSQNICYSPQHCKPSEIHIAYSKGDCSELVTNDHGWTVKVKEGCQTTLRAEHLPSEYRLAQFHAHWSRDGSRGSEHLLDGKALSGEMHFVFWNTRYGTFDEALRHGDGLAVLGVFLQEGAANAAYQPLLDVFRQIVDDNVRPCQELHGREIKSSYL</sequence>
<evidence type="ECO:0000313" key="3">
    <source>
        <dbReference type="Proteomes" id="UP000095287"/>
    </source>
</evidence>
<dbReference type="SMART" id="SM01057">
    <property type="entry name" value="Carb_anhydrase"/>
    <property type="match status" value="1"/>
</dbReference>
<keyword evidence="3" id="KW-1185">Reference proteome</keyword>
<dbReference type="GO" id="GO:0008270">
    <property type="term" value="F:zinc ion binding"/>
    <property type="evidence" value="ECO:0007669"/>
    <property type="project" value="InterPro"/>
</dbReference>
<evidence type="ECO:0000313" key="4">
    <source>
        <dbReference type="WBParaSite" id="L893_g9497.t1"/>
    </source>
</evidence>
<evidence type="ECO:0000259" key="2">
    <source>
        <dbReference type="PROSITE" id="PS51144"/>
    </source>
</evidence>
<dbReference type="InterPro" id="IPR023561">
    <property type="entry name" value="Carbonic_anhydrase_a-class"/>
</dbReference>
<dbReference type="Pfam" id="PF00194">
    <property type="entry name" value="Carb_anhydrase"/>
    <property type="match status" value="1"/>
</dbReference>
<proteinExistence type="inferred from homology"/>
<dbReference type="PANTHER" id="PTHR18952">
    <property type="entry name" value="CARBONIC ANHYDRASE"/>
    <property type="match status" value="1"/>
</dbReference>
<protein>
    <submittedName>
        <fullName evidence="4">Alpha-carbonic anhydrase domain-containing protein</fullName>
    </submittedName>
</protein>
<dbReference type="CDD" id="cd00326">
    <property type="entry name" value="alpha_CA"/>
    <property type="match status" value="1"/>
</dbReference>
<dbReference type="AlphaFoldDB" id="A0A1I8AV44"/>
<evidence type="ECO:0000256" key="1">
    <source>
        <dbReference type="ARBA" id="ARBA00010718"/>
    </source>
</evidence>
<organism evidence="3 4">
    <name type="scientific">Steinernema glaseri</name>
    <dbReference type="NCBI Taxonomy" id="37863"/>
    <lineage>
        <taxon>Eukaryota</taxon>
        <taxon>Metazoa</taxon>
        <taxon>Ecdysozoa</taxon>
        <taxon>Nematoda</taxon>
        <taxon>Chromadorea</taxon>
        <taxon>Rhabditida</taxon>
        <taxon>Tylenchina</taxon>
        <taxon>Panagrolaimomorpha</taxon>
        <taxon>Strongyloidoidea</taxon>
        <taxon>Steinernematidae</taxon>
        <taxon>Steinernema</taxon>
    </lineage>
</organism>
<dbReference type="WBParaSite" id="L893_g9497.t1">
    <property type="protein sequence ID" value="L893_g9497.t1"/>
    <property type="gene ID" value="L893_g9497"/>
</dbReference>
<dbReference type="Proteomes" id="UP000095287">
    <property type="component" value="Unplaced"/>
</dbReference>
<dbReference type="PANTHER" id="PTHR18952:SF124">
    <property type="entry name" value="CARBONIC ANHYDRASE 7"/>
    <property type="match status" value="1"/>
</dbReference>
<dbReference type="SUPFAM" id="SSF51069">
    <property type="entry name" value="Carbonic anhydrase"/>
    <property type="match status" value="1"/>
</dbReference>